<keyword evidence="2" id="KW-1185">Reference proteome</keyword>
<organism evidence="1 2">
    <name type="scientific">Methylobacterium pseudosasicola</name>
    <dbReference type="NCBI Taxonomy" id="582667"/>
    <lineage>
        <taxon>Bacteria</taxon>
        <taxon>Pseudomonadati</taxon>
        <taxon>Pseudomonadota</taxon>
        <taxon>Alphaproteobacteria</taxon>
        <taxon>Hyphomicrobiales</taxon>
        <taxon>Methylobacteriaceae</taxon>
        <taxon>Methylobacterium</taxon>
    </lineage>
</organism>
<evidence type="ECO:0000313" key="2">
    <source>
        <dbReference type="Proteomes" id="UP000199048"/>
    </source>
</evidence>
<reference evidence="2" key="1">
    <citation type="submission" date="2016-10" db="EMBL/GenBank/DDBJ databases">
        <authorList>
            <person name="Varghese N."/>
            <person name="Submissions S."/>
        </authorList>
    </citation>
    <scope>NUCLEOTIDE SEQUENCE [LARGE SCALE GENOMIC DNA]</scope>
    <source>
        <strain evidence="2">BL36</strain>
    </source>
</reference>
<proteinExistence type="predicted"/>
<protein>
    <submittedName>
        <fullName evidence="1">Uncharacterized protein</fullName>
    </submittedName>
</protein>
<gene>
    <name evidence="1" type="ORF">SAMN05192568_11093</name>
</gene>
<name>A0A1I4VMY2_9HYPH</name>
<dbReference type="EMBL" id="FOTK01000109">
    <property type="protein sequence ID" value="SFN02286.1"/>
    <property type="molecule type" value="Genomic_DNA"/>
</dbReference>
<dbReference type="Proteomes" id="UP000199048">
    <property type="component" value="Unassembled WGS sequence"/>
</dbReference>
<accession>A0A1I4VMY2</accession>
<dbReference type="AlphaFoldDB" id="A0A1I4VMY2"/>
<feature type="non-terminal residue" evidence="1">
    <location>
        <position position="1"/>
    </location>
</feature>
<dbReference type="RefSeq" id="WP_208612152.1">
    <property type="nucleotide sequence ID" value="NZ_FOTK01000109.1"/>
</dbReference>
<evidence type="ECO:0000313" key="1">
    <source>
        <dbReference type="EMBL" id="SFN02286.1"/>
    </source>
</evidence>
<sequence length="312" mass="33392">LLTILACDEALHPDLLRPGSTLPNQRVFTQPGLEARRDEIAADLVAMGEEPESPTASAALFFGGRPVAGSRGIESEFGGSVVSKFQDLVAKLMADEAGALGQRGVVPNKSAATLHITNVVCGSFGFLLEEVEPQGEALDTSLKVAVDNAAQLLGAFSESSEDRFRAAVENIDQRVLATAQEFFSLMRTSGATFRLLAGDEDRSFGLDEVSRAAERASSTRVTETEERIEGQLGGVLPDAHQFEFRSESRGPIKGGIDRSVPASDLAELNRTLVNVAAVAVVKVRRVLRDGEAVRESFTLLRLEPQQEAPSES</sequence>